<keyword evidence="1" id="KW-0812">Transmembrane</keyword>
<comment type="caution">
    <text evidence="2">The sequence shown here is derived from an EMBL/GenBank/DDBJ whole genome shotgun (WGS) entry which is preliminary data.</text>
</comment>
<proteinExistence type="predicted"/>
<reference evidence="2" key="2">
    <citation type="submission" date="2020-08" db="EMBL/GenBank/DDBJ databases">
        <title>Plant Genome Project.</title>
        <authorList>
            <person name="Zhang R.-G."/>
        </authorList>
    </citation>
    <scope>NUCLEOTIDE SEQUENCE</scope>
    <source>
        <strain evidence="2">Huo1</strain>
        <tissue evidence="2">Leaf</tissue>
    </source>
</reference>
<feature type="transmembrane region" description="Helical" evidence="1">
    <location>
        <begin position="7"/>
        <end position="27"/>
    </location>
</feature>
<evidence type="ECO:0000313" key="2">
    <source>
        <dbReference type="EMBL" id="KAG6424957.1"/>
    </source>
</evidence>
<accession>A0A8X8Y6F9</accession>
<dbReference type="EMBL" id="PNBA02000005">
    <property type="protein sequence ID" value="KAG6424957.1"/>
    <property type="molecule type" value="Genomic_DNA"/>
</dbReference>
<dbReference type="AlphaFoldDB" id="A0A8X8Y6F9"/>
<protein>
    <submittedName>
        <fullName evidence="2">Uncharacterized protein</fullName>
    </submittedName>
</protein>
<keyword evidence="3" id="KW-1185">Reference proteome</keyword>
<evidence type="ECO:0000313" key="3">
    <source>
        <dbReference type="Proteomes" id="UP000298416"/>
    </source>
</evidence>
<keyword evidence="1" id="KW-0472">Membrane</keyword>
<sequence>MMRSGGRCIVSFLLIDYVLLIFAYVFASVASTMRLQSEGGETALFFQQNSSAANVFAFKIQDKKGRMHRFISDSGKLTTDLKGYSAGR</sequence>
<dbReference type="Proteomes" id="UP000298416">
    <property type="component" value="Unassembled WGS sequence"/>
</dbReference>
<name>A0A8X8Y6F9_SALSN</name>
<reference evidence="2" key="1">
    <citation type="submission" date="2018-01" db="EMBL/GenBank/DDBJ databases">
        <authorList>
            <person name="Mao J.F."/>
        </authorList>
    </citation>
    <scope>NUCLEOTIDE SEQUENCE</scope>
    <source>
        <strain evidence="2">Huo1</strain>
        <tissue evidence="2">Leaf</tissue>
    </source>
</reference>
<organism evidence="2">
    <name type="scientific">Salvia splendens</name>
    <name type="common">Scarlet sage</name>
    <dbReference type="NCBI Taxonomy" id="180675"/>
    <lineage>
        <taxon>Eukaryota</taxon>
        <taxon>Viridiplantae</taxon>
        <taxon>Streptophyta</taxon>
        <taxon>Embryophyta</taxon>
        <taxon>Tracheophyta</taxon>
        <taxon>Spermatophyta</taxon>
        <taxon>Magnoliopsida</taxon>
        <taxon>eudicotyledons</taxon>
        <taxon>Gunneridae</taxon>
        <taxon>Pentapetalae</taxon>
        <taxon>asterids</taxon>
        <taxon>lamiids</taxon>
        <taxon>Lamiales</taxon>
        <taxon>Lamiaceae</taxon>
        <taxon>Nepetoideae</taxon>
        <taxon>Mentheae</taxon>
        <taxon>Salviinae</taxon>
        <taxon>Salvia</taxon>
        <taxon>Salvia subgen. Calosphace</taxon>
        <taxon>core Calosphace</taxon>
    </lineage>
</organism>
<evidence type="ECO:0000256" key="1">
    <source>
        <dbReference type="SAM" id="Phobius"/>
    </source>
</evidence>
<gene>
    <name evidence="2" type="ORF">SASPL_115380</name>
</gene>
<keyword evidence="1" id="KW-1133">Transmembrane helix</keyword>